<dbReference type="GO" id="GO:0050549">
    <property type="term" value="F:cyclohexyl-isocyanide hydratase activity"/>
    <property type="evidence" value="ECO:0007669"/>
    <property type="project" value="UniProtKB-EC"/>
</dbReference>
<evidence type="ECO:0000313" key="3">
    <source>
        <dbReference type="Proteomes" id="UP000289184"/>
    </source>
</evidence>
<dbReference type="PANTHER" id="PTHR43130">
    <property type="entry name" value="ARAC-FAMILY TRANSCRIPTIONAL REGULATOR"/>
    <property type="match status" value="1"/>
</dbReference>
<name>A0A446CQC2_9BURK</name>
<dbReference type="Gene3D" id="3.40.50.880">
    <property type="match status" value="1"/>
</dbReference>
<proteinExistence type="predicted"/>
<dbReference type="InterPro" id="IPR052158">
    <property type="entry name" value="INH-QAR"/>
</dbReference>
<reference evidence="2 3" key="1">
    <citation type="submission" date="2018-07" db="EMBL/GenBank/DDBJ databases">
        <authorList>
            <person name="Peeters C."/>
        </authorList>
    </citation>
    <scope>NUCLEOTIDE SEQUENCE [LARGE SCALE GENOMIC DNA]</scope>
    <source>
        <strain evidence="2 3">LMG 3411</strain>
    </source>
</reference>
<protein>
    <submittedName>
        <fullName evidence="2">Isonitrile hydratase</fullName>
        <ecNumber evidence="2">4.2.1.103</ecNumber>
    </submittedName>
</protein>
<accession>A0A446CQC2</accession>
<dbReference type="RefSeq" id="WP_129529487.1">
    <property type="nucleotide sequence ID" value="NZ_UFQB01000022.1"/>
</dbReference>
<feature type="domain" description="DJ-1/PfpI" evidence="1">
    <location>
        <begin position="2"/>
        <end position="162"/>
    </location>
</feature>
<dbReference type="EC" id="4.2.1.103" evidence="2"/>
<dbReference type="SUPFAM" id="SSF52317">
    <property type="entry name" value="Class I glutamine amidotransferase-like"/>
    <property type="match status" value="1"/>
</dbReference>
<dbReference type="InterPro" id="IPR029062">
    <property type="entry name" value="Class_I_gatase-like"/>
</dbReference>
<organism evidence="2 3">
    <name type="scientific">Achromobacter agilis</name>
    <dbReference type="NCBI Taxonomy" id="1353888"/>
    <lineage>
        <taxon>Bacteria</taxon>
        <taxon>Pseudomonadati</taxon>
        <taxon>Pseudomonadota</taxon>
        <taxon>Betaproteobacteria</taxon>
        <taxon>Burkholderiales</taxon>
        <taxon>Alcaligenaceae</taxon>
        <taxon>Achromobacter</taxon>
    </lineage>
</organism>
<dbReference type="GO" id="GO:0006355">
    <property type="term" value="P:regulation of DNA-templated transcription"/>
    <property type="evidence" value="ECO:0007669"/>
    <property type="project" value="TreeGrafter"/>
</dbReference>
<keyword evidence="3" id="KW-1185">Reference proteome</keyword>
<dbReference type="AlphaFoldDB" id="A0A446CQC2"/>
<evidence type="ECO:0000259" key="1">
    <source>
        <dbReference type="Pfam" id="PF01965"/>
    </source>
</evidence>
<dbReference type="CDD" id="cd03139">
    <property type="entry name" value="GATase1_PfpI_2"/>
    <property type="match status" value="1"/>
</dbReference>
<dbReference type="Pfam" id="PF01965">
    <property type="entry name" value="DJ-1_PfpI"/>
    <property type="match status" value="1"/>
</dbReference>
<evidence type="ECO:0000313" key="2">
    <source>
        <dbReference type="EMBL" id="SSW69955.1"/>
    </source>
</evidence>
<dbReference type="OrthoDB" id="9803764at2"/>
<keyword evidence="2" id="KW-0456">Lyase</keyword>
<sequence length="225" mass="24126">MHVNFLLFEGLTQLDMTGPYEVLAGAPGFTVDFVAKTRDPVRSDRGLCFVPTQTIASAPPCDLLVVPGGPGTDDAIVDPDWVAFTHKQGLEAQYVFGICTGSLLLGAAGLLRGKRASSHWRARELLSRFGAIPSDERMCVDGRVFTAGGVTSGIDMGLKVVAELCGEDVAKLIQLQIEYDPKPPFPGGTPKTSEPAVVERYLAMSQDRFERRSQAVDRAAAAMPS</sequence>
<dbReference type="EMBL" id="UFQB01000022">
    <property type="protein sequence ID" value="SSW69955.1"/>
    <property type="molecule type" value="Genomic_DNA"/>
</dbReference>
<gene>
    <name evidence="2" type="primary">inhA</name>
    <name evidence="2" type="ORF">AGI3411_04405</name>
</gene>
<dbReference type="Proteomes" id="UP000289184">
    <property type="component" value="Unassembled WGS sequence"/>
</dbReference>
<dbReference type="InterPro" id="IPR002818">
    <property type="entry name" value="DJ-1/PfpI"/>
</dbReference>
<dbReference type="PANTHER" id="PTHR43130:SF2">
    <property type="entry name" value="DJ-1_PFPI DOMAIN-CONTAINING PROTEIN"/>
    <property type="match status" value="1"/>
</dbReference>